<dbReference type="InterPro" id="IPR023286">
    <property type="entry name" value="ABATE_dom_sf"/>
</dbReference>
<sequence length="183" mass="20261">MASLRCRERPAPAGLALAQDFLNTAAGASRGPDLLGRLPDAQWWAASAARAWTMARGIPHRSPTLTKHDARKLRQLRDRLGGLLAGAPNGPAYLPQGEARFNVPVGGEISWEPVNTGWRWFAAAIWGEVLVAQQTDTWQRLKKCPDTRCGIAFYDRSWDNSAVWHNRMVCGPRAQRPHSSVRS</sequence>
<evidence type="ECO:0000313" key="2">
    <source>
        <dbReference type="EMBL" id="ORA80048.1"/>
    </source>
</evidence>
<dbReference type="InterPro" id="IPR021005">
    <property type="entry name" value="Znf_CGNR"/>
</dbReference>
<accession>A0ABX3SNP7</accession>
<protein>
    <recommendedName>
        <fullName evidence="1">Zinc finger CGNR domain-containing protein</fullName>
    </recommendedName>
</protein>
<gene>
    <name evidence="2" type="ORF">BST29_17480</name>
</gene>
<keyword evidence="3" id="KW-1185">Reference proteome</keyword>
<comment type="caution">
    <text evidence="2">The sequence shown here is derived from an EMBL/GenBank/DDBJ whole genome shotgun (WGS) entry which is preliminary data.</text>
</comment>
<organism evidence="2 3">
    <name type="scientific">Mycobacterium malmoense</name>
    <dbReference type="NCBI Taxonomy" id="1780"/>
    <lineage>
        <taxon>Bacteria</taxon>
        <taxon>Bacillati</taxon>
        <taxon>Actinomycetota</taxon>
        <taxon>Actinomycetes</taxon>
        <taxon>Mycobacteriales</taxon>
        <taxon>Mycobacteriaceae</taxon>
        <taxon>Mycobacterium</taxon>
    </lineage>
</organism>
<dbReference type="Pfam" id="PF11706">
    <property type="entry name" value="zf-CGNR"/>
    <property type="match status" value="1"/>
</dbReference>
<reference evidence="2 3" key="1">
    <citation type="submission" date="2017-02" db="EMBL/GenBank/DDBJ databases">
        <title>The new phylogeny of genus Mycobacterium.</title>
        <authorList>
            <person name="Tortoli E."/>
            <person name="Trovato A."/>
            <person name="Cirillo D.M."/>
        </authorList>
    </citation>
    <scope>NUCLEOTIDE SEQUENCE [LARGE SCALE GENOMIC DNA]</scope>
    <source>
        <strain evidence="2 3">IP1130001</strain>
    </source>
</reference>
<proteinExistence type="predicted"/>
<evidence type="ECO:0000313" key="3">
    <source>
        <dbReference type="Proteomes" id="UP000243140"/>
    </source>
</evidence>
<dbReference type="SUPFAM" id="SSF160904">
    <property type="entry name" value="Jann2411-like"/>
    <property type="match status" value="1"/>
</dbReference>
<dbReference type="Proteomes" id="UP000243140">
    <property type="component" value="Unassembled WGS sequence"/>
</dbReference>
<name>A0ABX3SNP7_MYCMA</name>
<dbReference type="Gene3D" id="1.10.3300.10">
    <property type="entry name" value="Jann2411-like domain"/>
    <property type="match status" value="1"/>
</dbReference>
<feature type="domain" description="Zinc finger CGNR" evidence="1">
    <location>
        <begin position="140"/>
        <end position="175"/>
    </location>
</feature>
<evidence type="ECO:0000259" key="1">
    <source>
        <dbReference type="Pfam" id="PF11706"/>
    </source>
</evidence>
<dbReference type="EMBL" id="MVHV01000019">
    <property type="protein sequence ID" value="ORA80048.1"/>
    <property type="molecule type" value="Genomic_DNA"/>
</dbReference>